<gene>
    <name evidence="10" type="ORF">BJY20_002007</name>
</gene>
<dbReference type="PROSITE" id="PS50893">
    <property type="entry name" value="ABC_TRANSPORTER_2"/>
    <property type="match status" value="1"/>
</dbReference>
<feature type="domain" description="ABC transmembrane type-1" evidence="9">
    <location>
        <begin position="21"/>
        <end position="297"/>
    </location>
</feature>
<comment type="caution">
    <text evidence="10">The sequence shown here is derived from an EMBL/GenBank/DDBJ whole genome shotgun (WGS) entry which is preliminary data.</text>
</comment>
<dbReference type="GO" id="GO:0005886">
    <property type="term" value="C:plasma membrane"/>
    <property type="evidence" value="ECO:0007669"/>
    <property type="project" value="UniProtKB-SubCell"/>
</dbReference>
<feature type="transmembrane region" description="Helical" evidence="7">
    <location>
        <begin position="129"/>
        <end position="150"/>
    </location>
</feature>
<dbReference type="EMBL" id="JACCAE010000001">
    <property type="protein sequence ID" value="NYF98615.1"/>
    <property type="molecule type" value="Genomic_DNA"/>
</dbReference>
<dbReference type="SMART" id="SM00382">
    <property type="entry name" value="AAA"/>
    <property type="match status" value="1"/>
</dbReference>
<name>A0A852VXY0_9MICO</name>
<feature type="transmembrane region" description="Helical" evidence="7">
    <location>
        <begin position="21"/>
        <end position="47"/>
    </location>
</feature>
<dbReference type="SUPFAM" id="SSF52540">
    <property type="entry name" value="P-loop containing nucleoside triphosphate hydrolases"/>
    <property type="match status" value="1"/>
</dbReference>
<dbReference type="NCBIfam" id="TIGR02857">
    <property type="entry name" value="CydD"/>
    <property type="match status" value="1"/>
</dbReference>
<keyword evidence="4" id="KW-0067">ATP-binding</keyword>
<dbReference type="Gene3D" id="1.20.1560.10">
    <property type="entry name" value="ABC transporter type 1, transmembrane domain"/>
    <property type="match status" value="1"/>
</dbReference>
<evidence type="ECO:0000256" key="7">
    <source>
        <dbReference type="SAM" id="Phobius"/>
    </source>
</evidence>
<keyword evidence="2 7" id="KW-0812">Transmembrane</keyword>
<dbReference type="PANTHER" id="PTHR24221">
    <property type="entry name" value="ATP-BINDING CASSETTE SUB-FAMILY B"/>
    <property type="match status" value="1"/>
</dbReference>
<keyword evidence="6 7" id="KW-0472">Membrane</keyword>
<feature type="transmembrane region" description="Helical" evidence="7">
    <location>
        <begin position="156"/>
        <end position="174"/>
    </location>
</feature>
<keyword evidence="11" id="KW-1185">Reference proteome</keyword>
<dbReference type="GO" id="GO:0005524">
    <property type="term" value="F:ATP binding"/>
    <property type="evidence" value="ECO:0007669"/>
    <property type="project" value="UniProtKB-KW"/>
</dbReference>
<evidence type="ECO:0000259" key="9">
    <source>
        <dbReference type="PROSITE" id="PS50929"/>
    </source>
</evidence>
<feature type="transmembrane region" description="Helical" evidence="7">
    <location>
        <begin position="53"/>
        <end position="70"/>
    </location>
</feature>
<dbReference type="Pfam" id="PF00664">
    <property type="entry name" value="ABC_membrane"/>
    <property type="match status" value="1"/>
</dbReference>
<evidence type="ECO:0000256" key="1">
    <source>
        <dbReference type="ARBA" id="ARBA00004651"/>
    </source>
</evidence>
<keyword evidence="5 7" id="KW-1133">Transmembrane helix</keyword>
<dbReference type="InterPro" id="IPR003439">
    <property type="entry name" value="ABC_transporter-like_ATP-bd"/>
</dbReference>
<feature type="domain" description="ABC transporter" evidence="8">
    <location>
        <begin position="341"/>
        <end position="541"/>
    </location>
</feature>
<dbReference type="GO" id="GO:0016887">
    <property type="term" value="F:ATP hydrolysis activity"/>
    <property type="evidence" value="ECO:0007669"/>
    <property type="project" value="InterPro"/>
</dbReference>
<proteinExistence type="predicted"/>
<evidence type="ECO:0000256" key="5">
    <source>
        <dbReference type="ARBA" id="ARBA00022989"/>
    </source>
</evidence>
<comment type="subcellular location">
    <subcellularLocation>
        <location evidence="1">Cell membrane</location>
        <topology evidence="1">Multi-pass membrane protein</topology>
    </subcellularLocation>
</comment>
<evidence type="ECO:0000256" key="4">
    <source>
        <dbReference type="ARBA" id="ARBA00022840"/>
    </source>
</evidence>
<dbReference type="PANTHER" id="PTHR24221:SF590">
    <property type="entry name" value="COMPONENT LINKED WITH THE ASSEMBLY OF CYTOCHROME' TRANSPORT TRANSMEMBRANE ATP-BINDING PROTEIN ABC TRANSPORTER CYDD-RELATED"/>
    <property type="match status" value="1"/>
</dbReference>
<evidence type="ECO:0000256" key="6">
    <source>
        <dbReference type="ARBA" id="ARBA00023136"/>
    </source>
</evidence>
<dbReference type="GO" id="GO:0042883">
    <property type="term" value="P:cysteine transport"/>
    <property type="evidence" value="ECO:0007669"/>
    <property type="project" value="InterPro"/>
</dbReference>
<dbReference type="Gene3D" id="3.40.50.300">
    <property type="entry name" value="P-loop containing nucleotide triphosphate hydrolases"/>
    <property type="match status" value="1"/>
</dbReference>
<dbReference type="InterPro" id="IPR003593">
    <property type="entry name" value="AAA+_ATPase"/>
</dbReference>
<dbReference type="PROSITE" id="PS50929">
    <property type="entry name" value="ABC_TM1F"/>
    <property type="match status" value="1"/>
</dbReference>
<dbReference type="InterPro" id="IPR014216">
    <property type="entry name" value="ABC_transptr_CydD"/>
</dbReference>
<evidence type="ECO:0000313" key="11">
    <source>
        <dbReference type="Proteomes" id="UP000554054"/>
    </source>
</evidence>
<sequence length="541" mass="56826">MKPFDRRILQAVPTTRRAVTVLGVIGAAQGVATIGTAFALAALVVAVVRGDPLPAPAAWTAGLFVLRALLSGIAEHLAARAGALVATSLREQLIDAWLQRPVDERPSRERALTLAAQGTSAVEPYIAKYLPTLIAAAVVPALAIGCLVVIDWPSALVVVLTVWLLPLFAALIGATTQEDTDRRWVALTELSGHFLDVMRGLPTLVAYGRAERQVSVIEQVSHRHRRATMRTLRLAFLSAAALELLATISVAIVAVLVGLRLTTGSMDLLVGLTAILLAPEAYWPIRRVGTEFHSAADGVAALEDILAELGEPLVPGHGEGPQSEPSSGYSPCLDTHDDGAVRVAGIRYTYPGATRRVLDAVDLVADGGLTVITGPSGVGKTTLLEVIAGTRRPDAGSVCAPAVHLVTQRPFLGAGTLQANLTLEGPQDPQRLWWALRETGLDGVIAALPTGLDSPLGDDGFGLSAGQRARLVLARALLSPAPVILLDEPTAHVDPDSAATIGDVITRLAVTRTVIAVSHQPDLIERADTRLELTAPAMVSR</sequence>
<dbReference type="SUPFAM" id="SSF90123">
    <property type="entry name" value="ABC transporter transmembrane region"/>
    <property type="match status" value="1"/>
</dbReference>
<dbReference type="RefSeq" id="WP_185991403.1">
    <property type="nucleotide sequence ID" value="NZ_JACCAE010000001.1"/>
</dbReference>
<dbReference type="InterPro" id="IPR017871">
    <property type="entry name" value="ABC_transporter-like_CS"/>
</dbReference>
<feature type="transmembrane region" description="Helical" evidence="7">
    <location>
        <begin position="234"/>
        <end position="259"/>
    </location>
</feature>
<protein>
    <submittedName>
        <fullName evidence="10">Thiol reductant ABC exporter CydD subunit</fullName>
    </submittedName>
</protein>
<dbReference type="InterPro" id="IPR011527">
    <property type="entry name" value="ABC1_TM_dom"/>
</dbReference>
<dbReference type="InterPro" id="IPR027417">
    <property type="entry name" value="P-loop_NTPase"/>
</dbReference>
<accession>A0A852VXY0</accession>
<organism evidence="10 11">
    <name type="scientific">Janibacter cremeus</name>
    <dbReference type="NCBI Taxonomy" id="1285192"/>
    <lineage>
        <taxon>Bacteria</taxon>
        <taxon>Bacillati</taxon>
        <taxon>Actinomycetota</taxon>
        <taxon>Actinomycetes</taxon>
        <taxon>Micrococcales</taxon>
        <taxon>Intrasporangiaceae</taxon>
        <taxon>Janibacter</taxon>
    </lineage>
</organism>
<evidence type="ECO:0000256" key="3">
    <source>
        <dbReference type="ARBA" id="ARBA00022741"/>
    </source>
</evidence>
<dbReference type="InterPro" id="IPR036640">
    <property type="entry name" value="ABC1_TM_sf"/>
</dbReference>
<evidence type="ECO:0000313" key="10">
    <source>
        <dbReference type="EMBL" id="NYF98615.1"/>
    </source>
</evidence>
<reference evidence="10 11" key="1">
    <citation type="submission" date="2020-07" db="EMBL/GenBank/DDBJ databases">
        <title>Sequencing the genomes of 1000 actinobacteria strains.</title>
        <authorList>
            <person name="Klenk H.-P."/>
        </authorList>
    </citation>
    <scope>NUCLEOTIDE SEQUENCE [LARGE SCALE GENOMIC DNA]</scope>
    <source>
        <strain evidence="10 11">DSM 26154</strain>
    </source>
</reference>
<dbReference type="CDD" id="cd18584">
    <property type="entry name" value="ABC_6TM_AarD_CydD"/>
    <property type="match status" value="1"/>
</dbReference>
<dbReference type="AlphaFoldDB" id="A0A852VXY0"/>
<evidence type="ECO:0000259" key="8">
    <source>
        <dbReference type="PROSITE" id="PS50893"/>
    </source>
</evidence>
<dbReference type="GO" id="GO:0140359">
    <property type="term" value="F:ABC-type transporter activity"/>
    <property type="evidence" value="ECO:0007669"/>
    <property type="project" value="InterPro"/>
</dbReference>
<dbReference type="InterPro" id="IPR039421">
    <property type="entry name" value="Type_1_exporter"/>
</dbReference>
<evidence type="ECO:0000256" key="2">
    <source>
        <dbReference type="ARBA" id="ARBA00022692"/>
    </source>
</evidence>
<dbReference type="PROSITE" id="PS00211">
    <property type="entry name" value="ABC_TRANSPORTER_1"/>
    <property type="match status" value="1"/>
</dbReference>
<keyword evidence="3" id="KW-0547">Nucleotide-binding</keyword>
<dbReference type="Proteomes" id="UP000554054">
    <property type="component" value="Unassembled WGS sequence"/>
</dbReference>
<dbReference type="Pfam" id="PF00005">
    <property type="entry name" value="ABC_tran"/>
    <property type="match status" value="1"/>
</dbReference>